<dbReference type="OrthoDB" id="5431222at2759"/>
<reference evidence="2" key="1">
    <citation type="submission" date="2021-03" db="EMBL/GenBank/DDBJ databases">
        <title>Draft genome sequence of rust myrtle Austropuccinia psidii MF-1, a brazilian biotype.</title>
        <authorList>
            <person name="Quecine M.C."/>
            <person name="Pachon D.M.R."/>
            <person name="Bonatelli M.L."/>
            <person name="Correr F.H."/>
            <person name="Franceschini L.M."/>
            <person name="Leite T.F."/>
            <person name="Margarido G.R.A."/>
            <person name="Almeida C.A."/>
            <person name="Ferrarezi J.A."/>
            <person name="Labate C.A."/>
        </authorList>
    </citation>
    <scope>NUCLEOTIDE SEQUENCE</scope>
    <source>
        <strain evidence="2">MF-1</strain>
    </source>
</reference>
<feature type="compositionally biased region" description="Low complexity" evidence="1">
    <location>
        <begin position="144"/>
        <end position="153"/>
    </location>
</feature>
<evidence type="ECO:0000256" key="1">
    <source>
        <dbReference type="SAM" id="MobiDB-lite"/>
    </source>
</evidence>
<organism evidence="2 3">
    <name type="scientific">Austropuccinia psidii MF-1</name>
    <dbReference type="NCBI Taxonomy" id="1389203"/>
    <lineage>
        <taxon>Eukaryota</taxon>
        <taxon>Fungi</taxon>
        <taxon>Dikarya</taxon>
        <taxon>Basidiomycota</taxon>
        <taxon>Pucciniomycotina</taxon>
        <taxon>Pucciniomycetes</taxon>
        <taxon>Pucciniales</taxon>
        <taxon>Sphaerophragmiaceae</taxon>
        <taxon>Austropuccinia</taxon>
    </lineage>
</organism>
<name>A0A9Q3FUG8_9BASI</name>
<accession>A0A9Q3FUG8</accession>
<feature type="compositionally biased region" description="Basic and acidic residues" evidence="1">
    <location>
        <begin position="123"/>
        <end position="136"/>
    </location>
</feature>
<feature type="region of interest" description="Disordered" evidence="1">
    <location>
        <begin position="123"/>
        <end position="160"/>
    </location>
</feature>
<dbReference type="AlphaFoldDB" id="A0A9Q3FUG8"/>
<feature type="compositionally biased region" description="Basic and acidic residues" evidence="1">
    <location>
        <begin position="14"/>
        <end position="42"/>
    </location>
</feature>
<feature type="region of interest" description="Disordered" evidence="1">
    <location>
        <begin position="1"/>
        <end position="89"/>
    </location>
</feature>
<evidence type="ECO:0000313" key="3">
    <source>
        <dbReference type="Proteomes" id="UP000765509"/>
    </source>
</evidence>
<dbReference type="EMBL" id="AVOT02048428">
    <property type="protein sequence ID" value="MBW0543666.1"/>
    <property type="molecule type" value="Genomic_DNA"/>
</dbReference>
<feature type="compositionally biased region" description="Basic and acidic residues" evidence="1">
    <location>
        <begin position="49"/>
        <end position="73"/>
    </location>
</feature>
<dbReference type="Proteomes" id="UP000765509">
    <property type="component" value="Unassembled WGS sequence"/>
</dbReference>
<evidence type="ECO:0000313" key="2">
    <source>
        <dbReference type="EMBL" id="MBW0543666.1"/>
    </source>
</evidence>
<comment type="caution">
    <text evidence="2">The sequence shown here is derived from an EMBL/GenBank/DDBJ whole genome shotgun (WGS) entry which is preliminary data.</text>
</comment>
<sequence length="160" mass="18117">MSIGRYNAHSTGNNREKPTLEAKETHDSESEMKTGFHNRDSLNHCADNFTKDREEIFSREKETRKDQEGHESDSDSVGNGCGKNSYSETNPNEEYLVEFKNHSAKEIGSVYLKRRKSMTKLLEGLKHKPADREGMDTSKVLAQGHMSHTSTSKKTGKSHQ</sequence>
<gene>
    <name evidence="2" type="ORF">O181_083381</name>
</gene>
<proteinExistence type="predicted"/>
<protein>
    <submittedName>
        <fullName evidence="2">Uncharacterized protein</fullName>
    </submittedName>
</protein>
<keyword evidence="3" id="KW-1185">Reference proteome</keyword>